<accession>A0ACD4B7Q5</accession>
<proteinExistence type="predicted"/>
<sequence>MTNSTPEQEPSPETQAPTPSSGTDAGEVTAESPAPEASPAQAASAEKADPDEVPSTEQLQEPSTEKAPGEEPKAPRRDEPEPDHEAVGIGVIDTEEPQAD</sequence>
<dbReference type="Proteomes" id="UP001060245">
    <property type="component" value="Chromosome"/>
</dbReference>
<reference evidence="1" key="1">
    <citation type="submission" date="2022-07" db="EMBL/GenBank/DDBJ databases">
        <title>Complete genome of DND4.</title>
        <authorList>
            <person name="Cao G."/>
        </authorList>
    </citation>
    <scope>NUCLEOTIDE SEQUENCE</scope>
    <source>
        <strain evidence="1">DND4</strain>
    </source>
</reference>
<name>A0ACD4B7Q5_MICMQ</name>
<gene>
    <name evidence="1" type="ORF">NMQ05_03105</name>
</gene>
<dbReference type="EMBL" id="CP101471">
    <property type="protein sequence ID" value="UTT53582.1"/>
    <property type="molecule type" value="Genomic_DNA"/>
</dbReference>
<organism evidence="1 2">
    <name type="scientific">Microbacterium maritypicum</name>
    <name type="common">Microbacterium liquefaciens</name>
    <dbReference type="NCBI Taxonomy" id="33918"/>
    <lineage>
        <taxon>Bacteria</taxon>
        <taxon>Bacillati</taxon>
        <taxon>Actinomycetota</taxon>
        <taxon>Actinomycetes</taxon>
        <taxon>Micrococcales</taxon>
        <taxon>Microbacteriaceae</taxon>
        <taxon>Microbacterium</taxon>
    </lineage>
</organism>
<keyword evidence="2" id="KW-1185">Reference proteome</keyword>
<evidence type="ECO:0000313" key="2">
    <source>
        <dbReference type="Proteomes" id="UP001060245"/>
    </source>
</evidence>
<protein>
    <submittedName>
        <fullName evidence="1">Uncharacterized protein</fullName>
    </submittedName>
</protein>
<evidence type="ECO:0000313" key="1">
    <source>
        <dbReference type="EMBL" id="UTT53582.1"/>
    </source>
</evidence>